<accession>A0A917D8Z6</accession>
<sequence>MRYFLHMRRGEELIQDPDGTELPDLDAVMAEAIQGARQILAENVMSGSVVTGRKFEICDEQGKVLLVVPFSEAVKLI</sequence>
<proteinExistence type="predicted"/>
<reference evidence="2" key="2">
    <citation type="submission" date="2020-09" db="EMBL/GenBank/DDBJ databases">
        <authorList>
            <person name="Sun Q."/>
            <person name="Zhou Y."/>
        </authorList>
    </citation>
    <scope>NUCLEOTIDE SEQUENCE</scope>
    <source>
        <strain evidence="2">CGMCC 1.15493</strain>
    </source>
</reference>
<gene>
    <name evidence="2" type="ORF">GCM10011335_12450</name>
</gene>
<dbReference type="Pfam" id="PF21834">
    <property type="entry name" value="DUF6894"/>
    <property type="match status" value="1"/>
</dbReference>
<dbReference type="Proteomes" id="UP000613160">
    <property type="component" value="Unassembled WGS sequence"/>
</dbReference>
<dbReference type="EMBL" id="BMJJ01000002">
    <property type="protein sequence ID" value="GGD11032.1"/>
    <property type="molecule type" value="Genomic_DNA"/>
</dbReference>
<evidence type="ECO:0000313" key="3">
    <source>
        <dbReference type="Proteomes" id="UP000613160"/>
    </source>
</evidence>
<dbReference type="AlphaFoldDB" id="A0A917D8Z6"/>
<dbReference type="InterPro" id="IPR054189">
    <property type="entry name" value="DUF6894"/>
</dbReference>
<feature type="domain" description="DUF6894" evidence="1">
    <location>
        <begin position="2"/>
        <end position="71"/>
    </location>
</feature>
<keyword evidence="3" id="KW-1185">Reference proteome</keyword>
<protein>
    <recommendedName>
        <fullName evidence="1">DUF6894 domain-containing protein</fullName>
    </recommendedName>
</protein>
<evidence type="ECO:0000259" key="1">
    <source>
        <dbReference type="Pfam" id="PF21834"/>
    </source>
</evidence>
<comment type="caution">
    <text evidence="2">The sequence shown here is derived from an EMBL/GenBank/DDBJ whole genome shotgun (WGS) entry which is preliminary data.</text>
</comment>
<name>A0A917D8Z6_9HYPH</name>
<evidence type="ECO:0000313" key="2">
    <source>
        <dbReference type="EMBL" id="GGD11032.1"/>
    </source>
</evidence>
<dbReference type="RefSeq" id="WP_188849697.1">
    <property type="nucleotide sequence ID" value="NZ_BMJJ01000002.1"/>
</dbReference>
<organism evidence="2 3">
    <name type="scientific">Aureimonas glaciei</name>
    <dbReference type="NCBI Taxonomy" id="1776957"/>
    <lineage>
        <taxon>Bacteria</taxon>
        <taxon>Pseudomonadati</taxon>
        <taxon>Pseudomonadota</taxon>
        <taxon>Alphaproteobacteria</taxon>
        <taxon>Hyphomicrobiales</taxon>
        <taxon>Aurantimonadaceae</taxon>
        <taxon>Aureimonas</taxon>
    </lineage>
</organism>
<reference evidence="2" key="1">
    <citation type="journal article" date="2014" name="Int. J. Syst. Evol. Microbiol.">
        <title>Complete genome sequence of Corynebacterium casei LMG S-19264T (=DSM 44701T), isolated from a smear-ripened cheese.</title>
        <authorList>
            <consortium name="US DOE Joint Genome Institute (JGI-PGF)"/>
            <person name="Walter F."/>
            <person name="Albersmeier A."/>
            <person name="Kalinowski J."/>
            <person name="Ruckert C."/>
        </authorList>
    </citation>
    <scope>NUCLEOTIDE SEQUENCE</scope>
    <source>
        <strain evidence="2">CGMCC 1.15493</strain>
    </source>
</reference>